<name>A0A1H7MNT0_RUMAL</name>
<accession>A0A1H7MNT0</accession>
<dbReference type="RefSeq" id="WP_074834294.1">
    <property type="nucleotide sequence ID" value="NZ_FOAT01000012.1"/>
</dbReference>
<dbReference type="EMBL" id="FOAT01000012">
    <property type="protein sequence ID" value="SEL12739.1"/>
    <property type="molecule type" value="Genomic_DNA"/>
</dbReference>
<dbReference type="Proteomes" id="UP000186015">
    <property type="component" value="Unassembled WGS sequence"/>
</dbReference>
<sequence>MSNFRGYLVKAYNGTILDQYLAAEGFKCTPDQRQDKDSYRDGYGILHRNVLPGVTSTLELTTLDGLNVDQVAAFKEAIESGIINSMERKLTLTYWNDERMAYCTDTFYMPDMTFTYSRIQDNTLIYKSTTFKFIGYGEQR</sequence>
<evidence type="ECO:0000313" key="2">
    <source>
        <dbReference type="Proteomes" id="UP000186015"/>
    </source>
</evidence>
<dbReference type="Pfam" id="PF20458">
    <property type="entry name" value="DUF6711"/>
    <property type="match status" value="1"/>
</dbReference>
<proteinExistence type="predicted"/>
<evidence type="ECO:0000313" key="1">
    <source>
        <dbReference type="EMBL" id="SEL12739.1"/>
    </source>
</evidence>
<gene>
    <name evidence="1" type="ORF">SAMN05216469_11270</name>
</gene>
<dbReference type="InterPro" id="IPR046557">
    <property type="entry name" value="DUF6711"/>
</dbReference>
<protein>
    <submittedName>
        <fullName evidence="1">Uncharacterized protein</fullName>
    </submittedName>
</protein>
<organism evidence="1 2">
    <name type="scientific">Ruminococcus albus</name>
    <dbReference type="NCBI Taxonomy" id="1264"/>
    <lineage>
        <taxon>Bacteria</taxon>
        <taxon>Bacillati</taxon>
        <taxon>Bacillota</taxon>
        <taxon>Clostridia</taxon>
        <taxon>Eubacteriales</taxon>
        <taxon>Oscillospiraceae</taxon>
        <taxon>Ruminococcus</taxon>
    </lineage>
</organism>
<reference evidence="1 2" key="1">
    <citation type="submission" date="2016-10" db="EMBL/GenBank/DDBJ databases">
        <authorList>
            <person name="de Groot N.N."/>
        </authorList>
    </citation>
    <scope>NUCLEOTIDE SEQUENCE [LARGE SCALE GENOMIC DNA]</scope>
    <source>
        <strain evidence="1 2">KH2T6</strain>
    </source>
</reference>
<dbReference type="OrthoDB" id="2044509at2"/>
<dbReference type="AlphaFoldDB" id="A0A1H7MNT0"/>